<accession>A0ABQ5GMW6</accession>
<organism evidence="1 2">
    <name type="scientific">Tanacetum coccineum</name>
    <dbReference type="NCBI Taxonomy" id="301880"/>
    <lineage>
        <taxon>Eukaryota</taxon>
        <taxon>Viridiplantae</taxon>
        <taxon>Streptophyta</taxon>
        <taxon>Embryophyta</taxon>
        <taxon>Tracheophyta</taxon>
        <taxon>Spermatophyta</taxon>
        <taxon>Magnoliopsida</taxon>
        <taxon>eudicotyledons</taxon>
        <taxon>Gunneridae</taxon>
        <taxon>Pentapetalae</taxon>
        <taxon>asterids</taxon>
        <taxon>campanulids</taxon>
        <taxon>Asterales</taxon>
        <taxon>Asteraceae</taxon>
        <taxon>Asteroideae</taxon>
        <taxon>Anthemideae</taxon>
        <taxon>Anthemidinae</taxon>
        <taxon>Tanacetum</taxon>
    </lineage>
</organism>
<dbReference type="Proteomes" id="UP001151760">
    <property type="component" value="Unassembled WGS sequence"/>
</dbReference>
<evidence type="ECO:0000313" key="1">
    <source>
        <dbReference type="EMBL" id="GJT76795.1"/>
    </source>
</evidence>
<reference evidence="1" key="1">
    <citation type="journal article" date="2022" name="Int. J. Mol. Sci.">
        <title>Draft Genome of Tanacetum Coccineum: Genomic Comparison of Closely Related Tanacetum-Family Plants.</title>
        <authorList>
            <person name="Yamashiro T."/>
            <person name="Shiraishi A."/>
            <person name="Nakayama K."/>
            <person name="Satake H."/>
        </authorList>
    </citation>
    <scope>NUCLEOTIDE SEQUENCE</scope>
</reference>
<name>A0ABQ5GMW6_9ASTR</name>
<evidence type="ECO:0000313" key="2">
    <source>
        <dbReference type="Proteomes" id="UP001151760"/>
    </source>
</evidence>
<sequence length="250" mass="28482">MPDVEPAIEEDNSHLGQWKSIDLENREESSIPLNASRENPFFILFHQQMWQTVVLSSFTYTNKISAKVKANKRNGFLPASSKGRKERYKRKSAFYSLGSLGLMDKEETSHSVTQLSYSLFYQTLMEYALETEVKETSSHSCPVRVLDFRSRISKSSTVKERNERARARERLDGMNGLSLRALSQRKEDLNWGSGSRIIRSEISTGCFDPLSHEYKRGFLSSIPAHPSKPLTLARCSSKIEKSPIQLAEQP</sequence>
<gene>
    <name evidence="1" type="ORF">Tco_1043520</name>
</gene>
<keyword evidence="2" id="KW-1185">Reference proteome</keyword>
<proteinExistence type="predicted"/>
<dbReference type="EMBL" id="BQNB010018655">
    <property type="protein sequence ID" value="GJT76795.1"/>
    <property type="molecule type" value="Genomic_DNA"/>
</dbReference>
<comment type="caution">
    <text evidence="1">The sequence shown here is derived from an EMBL/GenBank/DDBJ whole genome shotgun (WGS) entry which is preliminary data.</text>
</comment>
<reference evidence="1" key="2">
    <citation type="submission" date="2022-01" db="EMBL/GenBank/DDBJ databases">
        <authorList>
            <person name="Yamashiro T."/>
            <person name="Shiraishi A."/>
            <person name="Satake H."/>
            <person name="Nakayama K."/>
        </authorList>
    </citation>
    <scope>NUCLEOTIDE SEQUENCE</scope>
</reference>
<protein>
    <submittedName>
        <fullName evidence="1">Uncharacterized protein</fullName>
    </submittedName>
</protein>